<dbReference type="PATRIC" id="fig|1341181.4.peg.453"/>
<comment type="caution">
    <text evidence="2">The sequence shown here is derived from an EMBL/GenBank/DDBJ whole genome shotgun (WGS) entry which is preliminary data.</text>
</comment>
<dbReference type="InterPro" id="IPR032820">
    <property type="entry name" value="ATPase_put"/>
</dbReference>
<evidence type="ECO:0000313" key="3">
    <source>
        <dbReference type="Proteomes" id="UP000018004"/>
    </source>
</evidence>
<gene>
    <name evidence="2" type="ORF">FLJC2902T_04580</name>
</gene>
<evidence type="ECO:0000313" key="2">
    <source>
        <dbReference type="EMBL" id="ESU29973.1"/>
    </source>
</evidence>
<keyword evidence="1" id="KW-1133">Transmembrane helix</keyword>
<dbReference type="eggNOG" id="ENOG503344T">
    <property type="taxonomic scope" value="Bacteria"/>
</dbReference>
<name>V6STD4_9FLAO</name>
<dbReference type="STRING" id="1341181.FLJC2902T_04580"/>
<accession>V6STD4</accession>
<feature type="transmembrane region" description="Helical" evidence="1">
    <location>
        <begin position="12"/>
        <end position="33"/>
    </location>
</feature>
<feature type="transmembrane region" description="Helical" evidence="1">
    <location>
        <begin position="45"/>
        <end position="65"/>
    </location>
</feature>
<keyword evidence="1" id="KW-0472">Membrane</keyword>
<organism evidence="2 3">
    <name type="scientific">Flavobacterium limnosediminis JC2902</name>
    <dbReference type="NCBI Taxonomy" id="1341181"/>
    <lineage>
        <taxon>Bacteria</taxon>
        <taxon>Pseudomonadati</taxon>
        <taxon>Bacteroidota</taxon>
        <taxon>Flavobacteriia</taxon>
        <taxon>Flavobacteriales</taxon>
        <taxon>Flavobacteriaceae</taxon>
        <taxon>Flavobacterium</taxon>
    </lineage>
</organism>
<evidence type="ECO:0000256" key="1">
    <source>
        <dbReference type="SAM" id="Phobius"/>
    </source>
</evidence>
<keyword evidence="3" id="KW-1185">Reference proteome</keyword>
<proteinExistence type="predicted"/>
<reference evidence="2 3" key="1">
    <citation type="submission" date="2013-08" db="EMBL/GenBank/DDBJ databases">
        <title>Flavobacterium limnosediminis JC2902 genome sequencing.</title>
        <authorList>
            <person name="Lee K."/>
            <person name="Yi H."/>
            <person name="Park S."/>
            <person name="Chun J."/>
        </authorList>
    </citation>
    <scope>NUCLEOTIDE SEQUENCE [LARGE SCALE GENOMIC DNA]</scope>
    <source>
        <strain evidence="2 3">JC2902</strain>
    </source>
</reference>
<dbReference type="EMBL" id="AVGG01000001">
    <property type="protein sequence ID" value="ESU29973.1"/>
    <property type="molecule type" value="Genomic_DNA"/>
</dbReference>
<protein>
    <submittedName>
        <fullName evidence="2">Putative F0F1-ATPase subunit</fullName>
    </submittedName>
</protein>
<dbReference type="Pfam" id="PF09527">
    <property type="entry name" value="ATPase_gene1"/>
    <property type="match status" value="1"/>
</dbReference>
<dbReference type="OrthoDB" id="9798708at2"/>
<keyword evidence="1" id="KW-0812">Transmembrane</keyword>
<dbReference type="AlphaFoldDB" id="V6STD4"/>
<sequence length="74" mass="8449">MEEPKKKQPNNKWMALINIPFQMGVIIAAGVFFGSWLDDKFSDKGSLFTIIFSLLAVFLALYNVILQVKKLNKE</sequence>
<dbReference type="Proteomes" id="UP000018004">
    <property type="component" value="Unassembled WGS sequence"/>
</dbReference>